<dbReference type="AlphaFoldDB" id="A0A285NQ46"/>
<gene>
    <name evidence="2" type="ORF">SAMN05421503_2105</name>
</gene>
<dbReference type="PANTHER" id="PTHR42951:SF9">
    <property type="entry name" value="METAL-DEPENDENT HYDROLASE"/>
    <property type="match status" value="1"/>
</dbReference>
<dbReference type="Gene3D" id="3.60.15.10">
    <property type="entry name" value="Ribonuclease Z/Hydroxyacylglutathione hydrolase-like"/>
    <property type="match status" value="1"/>
</dbReference>
<reference evidence="3" key="1">
    <citation type="submission" date="2017-09" db="EMBL/GenBank/DDBJ databases">
        <authorList>
            <person name="Varghese N."/>
            <person name="Submissions S."/>
        </authorList>
    </citation>
    <scope>NUCLEOTIDE SEQUENCE [LARGE SCALE GENOMIC DNA]</scope>
    <source>
        <strain evidence="3">CGMCC 1.8913</strain>
    </source>
</reference>
<dbReference type="RefSeq" id="WP_097041802.1">
    <property type="nucleotide sequence ID" value="NZ_OBEK01000002.1"/>
</dbReference>
<dbReference type="OrthoDB" id="9802248at2"/>
<dbReference type="InterPro" id="IPR001279">
    <property type="entry name" value="Metallo-B-lactamas"/>
</dbReference>
<feature type="domain" description="Metallo-beta-lactamase" evidence="1">
    <location>
        <begin position="20"/>
        <end position="210"/>
    </location>
</feature>
<evidence type="ECO:0000313" key="2">
    <source>
        <dbReference type="EMBL" id="SNZ11632.1"/>
    </source>
</evidence>
<dbReference type="CDD" id="cd07721">
    <property type="entry name" value="yflN-like_MBL-fold"/>
    <property type="match status" value="1"/>
</dbReference>
<name>A0A285NQ46_9BACI</name>
<evidence type="ECO:0000259" key="1">
    <source>
        <dbReference type="SMART" id="SM00849"/>
    </source>
</evidence>
<organism evidence="2 3">
    <name type="scientific">Terribacillus aidingensis</name>
    <dbReference type="NCBI Taxonomy" id="586416"/>
    <lineage>
        <taxon>Bacteria</taxon>
        <taxon>Bacillati</taxon>
        <taxon>Bacillota</taxon>
        <taxon>Bacilli</taxon>
        <taxon>Bacillales</taxon>
        <taxon>Bacillaceae</taxon>
        <taxon>Terribacillus</taxon>
    </lineage>
</organism>
<proteinExistence type="predicted"/>
<sequence>MRLLKHQHLYQLTFMPRLFPVNCYLIEEKDGLTLVDAAMASSAAAILSAAETIGKPIRKIVLTHAHSDHIGALDKLKESLHYAEVFMAETEWKLLSGEFTLKANDPPLKGGFPKNIKTKPDRFLLEGDRIDSLEVIAAPGHSPGMLAFFDHRNGALIAGDSFQLRGGMAVAGDVRWRFPFPAWGTWKKELSVASAQKLIDLKPKLLAVGHGNLLHNPVPKMQQAIQRAKKGLNSHA</sequence>
<dbReference type="EMBL" id="OBEK01000002">
    <property type="protein sequence ID" value="SNZ11632.1"/>
    <property type="molecule type" value="Genomic_DNA"/>
</dbReference>
<accession>A0A285NQ46</accession>
<evidence type="ECO:0000313" key="3">
    <source>
        <dbReference type="Proteomes" id="UP000219356"/>
    </source>
</evidence>
<dbReference type="SUPFAM" id="SSF56281">
    <property type="entry name" value="Metallo-hydrolase/oxidoreductase"/>
    <property type="match status" value="1"/>
</dbReference>
<dbReference type="PANTHER" id="PTHR42951">
    <property type="entry name" value="METALLO-BETA-LACTAMASE DOMAIN-CONTAINING"/>
    <property type="match status" value="1"/>
</dbReference>
<dbReference type="Pfam" id="PF00753">
    <property type="entry name" value="Lactamase_B"/>
    <property type="match status" value="1"/>
</dbReference>
<dbReference type="Proteomes" id="UP000219356">
    <property type="component" value="Unassembled WGS sequence"/>
</dbReference>
<keyword evidence="3" id="KW-1185">Reference proteome</keyword>
<protein>
    <submittedName>
        <fullName evidence="2">Glyoxylase, beta-lactamase superfamily II</fullName>
    </submittedName>
</protein>
<dbReference type="InterPro" id="IPR050855">
    <property type="entry name" value="NDM-1-like"/>
</dbReference>
<dbReference type="SMART" id="SM00849">
    <property type="entry name" value="Lactamase_B"/>
    <property type="match status" value="1"/>
</dbReference>
<dbReference type="InterPro" id="IPR036866">
    <property type="entry name" value="RibonucZ/Hydroxyglut_hydro"/>
</dbReference>